<dbReference type="RefSeq" id="WP_151968735.1">
    <property type="nucleotide sequence ID" value="NZ_AP019860.1"/>
</dbReference>
<dbReference type="OrthoDB" id="288560at2"/>
<dbReference type="AlphaFoldDB" id="A0A5S9IP34"/>
<dbReference type="PANTHER" id="PTHR46513">
    <property type="entry name" value="VITELLOGENIN RECEPTOR-LIKE PROTEIN-RELATED-RELATED"/>
    <property type="match status" value="1"/>
</dbReference>
<dbReference type="SUPFAM" id="SSF63825">
    <property type="entry name" value="YWTD domain"/>
    <property type="match status" value="1"/>
</dbReference>
<reference evidence="1 2" key="1">
    <citation type="submission" date="2019-08" db="EMBL/GenBank/DDBJ databases">
        <title>Complete genome sequence of Candidatus Uab amorphum.</title>
        <authorList>
            <person name="Shiratori T."/>
            <person name="Suzuki S."/>
            <person name="Kakizawa Y."/>
            <person name="Ishida K."/>
        </authorList>
    </citation>
    <scope>NUCLEOTIDE SEQUENCE [LARGE SCALE GENOMIC DNA]</scope>
    <source>
        <strain evidence="1 2">SRT547</strain>
    </source>
</reference>
<gene>
    <name evidence="1" type="ORF">UABAM_02951</name>
</gene>
<sequence>MNKSLILFVLIAFSTLYSEHSLFFSADNGIDQSRIVQFDLNSKTSNILVEKPVIGLDFSIDPANRRVYWIEKDPANPIEVIKRKDFTKNNEEVIYALPAGAELIHIDEVVVDGFNNQLFFSICNILDKEASLVQLDLATKKSNILVKKSGLDLDLDLDFAIDTINKRAYWIENKSEESVIKRKDFDGSNEEVVYSKSTGGEIISMDEVKVDGKNNQLFFSMNFDVNDARVMQLDMKAKSVKIIVQKQMDDMDFAIDFTNKKVLWIERDLANELSVVKRSNFDKSEEEIVYASTNKQSFFIDEIVTVNYDPKMVFDAGVLGKDQEYSLHMNFPQPQQSVNVKIEWEGNAVLGLPVSMKAQFQDNQLQFTRDNVETLMVNFRHLSFSKETARNIRITISGFQNVPKSILFQPLFGDPDNSPAKLTQRIAIDTNRIVEATYNFPAKSNVEVQASATKGLWILELHDTSVKPLPTKGYVDILISK</sequence>
<dbReference type="Gene3D" id="2.120.10.30">
    <property type="entry name" value="TolB, C-terminal domain"/>
    <property type="match status" value="2"/>
</dbReference>
<dbReference type="Proteomes" id="UP000326354">
    <property type="component" value="Chromosome"/>
</dbReference>
<organism evidence="1 2">
    <name type="scientific">Uabimicrobium amorphum</name>
    <dbReference type="NCBI Taxonomy" id="2596890"/>
    <lineage>
        <taxon>Bacteria</taxon>
        <taxon>Pseudomonadati</taxon>
        <taxon>Planctomycetota</taxon>
        <taxon>Candidatus Uabimicrobiia</taxon>
        <taxon>Candidatus Uabimicrobiales</taxon>
        <taxon>Candidatus Uabimicrobiaceae</taxon>
        <taxon>Candidatus Uabimicrobium</taxon>
    </lineage>
</organism>
<accession>A0A5S9IP34</accession>
<evidence type="ECO:0000313" key="1">
    <source>
        <dbReference type="EMBL" id="BBM84590.1"/>
    </source>
</evidence>
<dbReference type="InterPro" id="IPR011042">
    <property type="entry name" value="6-blade_b-propeller_TolB-like"/>
</dbReference>
<dbReference type="EMBL" id="AP019860">
    <property type="protein sequence ID" value="BBM84590.1"/>
    <property type="molecule type" value="Genomic_DNA"/>
</dbReference>
<proteinExistence type="predicted"/>
<keyword evidence="2" id="KW-1185">Reference proteome</keyword>
<dbReference type="KEGG" id="uam:UABAM_02951"/>
<protein>
    <submittedName>
        <fullName evidence="1">Uncharacterized protein</fullName>
    </submittedName>
</protein>
<dbReference type="InterPro" id="IPR050778">
    <property type="entry name" value="Cueball_EGF_LRP_Nidogen"/>
</dbReference>
<dbReference type="PANTHER" id="PTHR46513:SF13">
    <property type="entry name" value="EGF-LIKE DOMAIN-CONTAINING PROTEIN"/>
    <property type="match status" value="1"/>
</dbReference>
<name>A0A5S9IP34_UABAM</name>
<evidence type="ECO:0000313" key="2">
    <source>
        <dbReference type="Proteomes" id="UP000326354"/>
    </source>
</evidence>